<dbReference type="GO" id="GO:0004673">
    <property type="term" value="F:protein histidine kinase activity"/>
    <property type="evidence" value="ECO:0007669"/>
    <property type="project" value="UniProtKB-EC"/>
</dbReference>
<evidence type="ECO:0000259" key="7">
    <source>
        <dbReference type="Pfam" id="PF02518"/>
    </source>
</evidence>
<proteinExistence type="predicted"/>
<keyword evidence="5 8" id="KW-0418">Kinase</keyword>
<dbReference type="Proteomes" id="UP000033616">
    <property type="component" value="Unassembled WGS sequence"/>
</dbReference>
<dbReference type="InterPro" id="IPR050980">
    <property type="entry name" value="2C_sensor_his_kinase"/>
</dbReference>
<dbReference type="GO" id="GO:0000160">
    <property type="term" value="P:phosphorelay signal transduction system"/>
    <property type="evidence" value="ECO:0007669"/>
    <property type="project" value="UniProtKB-KW"/>
</dbReference>
<evidence type="ECO:0000256" key="1">
    <source>
        <dbReference type="ARBA" id="ARBA00000085"/>
    </source>
</evidence>
<name>A0A0F3MKM0_9RICK</name>
<dbReference type="InterPro" id="IPR003594">
    <property type="entry name" value="HATPase_dom"/>
</dbReference>
<keyword evidence="4" id="KW-0808">Transferase</keyword>
<evidence type="ECO:0000256" key="2">
    <source>
        <dbReference type="ARBA" id="ARBA00012438"/>
    </source>
</evidence>
<comment type="catalytic activity">
    <reaction evidence="1">
        <text>ATP + protein L-histidine = ADP + protein N-phospho-L-histidine.</text>
        <dbReference type="EC" id="2.7.13.3"/>
    </reaction>
</comment>
<evidence type="ECO:0000256" key="5">
    <source>
        <dbReference type="ARBA" id="ARBA00022777"/>
    </source>
</evidence>
<dbReference type="InterPro" id="IPR036890">
    <property type="entry name" value="HATPase_C_sf"/>
</dbReference>
<dbReference type="PANTHER" id="PTHR44936:SF9">
    <property type="entry name" value="SENSOR PROTEIN CREC"/>
    <property type="match status" value="1"/>
</dbReference>
<keyword evidence="9" id="KW-1185">Reference proteome</keyword>
<evidence type="ECO:0000256" key="6">
    <source>
        <dbReference type="ARBA" id="ARBA00023012"/>
    </source>
</evidence>
<dbReference type="EMBL" id="LANP01000011">
    <property type="protein sequence ID" value="KJV56290.1"/>
    <property type="molecule type" value="Genomic_DNA"/>
</dbReference>
<accession>A0A0F3MKM0</accession>
<evidence type="ECO:0000256" key="4">
    <source>
        <dbReference type="ARBA" id="ARBA00022679"/>
    </source>
</evidence>
<dbReference type="OrthoDB" id="9797304at2"/>
<dbReference type="PANTHER" id="PTHR44936">
    <property type="entry name" value="SENSOR PROTEIN CREC"/>
    <property type="match status" value="1"/>
</dbReference>
<dbReference type="Pfam" id="PF02518">
    <property type="entry name" value="HATPase_c"/>
    <property type="match status" value="1"/>
</dbReference>
<keyword evidence="6" id="KW-0902">Two-component regulatory system</keyword>
<keyword evidence="3" id="KW-0597">Phosphoprotein</keyword>
<evidence type="ECO:0000256" key="3">
    <source>
        <dbReference type="ARBA" id="ARBA00022553"/>
    </source>
</evidence>
<evidence type="ECO:0000313" key="8">
    <source>
        <dbReference type="EMBL" id="KJV56290.1"/>
    </source>
</evidence>
<dbReference type="AlphaFoldDB" id="A0A0F3MKM0"/>
<evidence type="ECO:0000313" key="9">
    <source>
        <dbReference type="Proteomes" id="UP000033616"/>
    </source>
</evidence>
<feature type="domain" description="Histidine kinase/HSP90-like ATPase" evidence="7">
    <location>
        <begin position="49"/>
        <end position="103"/>
    </location>
</feature>
<comment type="caution">
    <text evidence="8">The sequence shown here is derived from an EMBL/GenBank/DDBJ whole genome shotgun (WGS) entry which is preliminary data.</text>
</comment>
<sequence length="122" mass="14365">MLFLPTSHEKIYLNNLLEKAIADVRNNESKFSITTDYDYEKICMIGYRHEIQQILTQLLDNANKFGKEDKTIKVELLNPQIRDKTLQLTIHDNGKGVEEKINSAIKEQIYFATPYQKYSYQF</sequence>
<dbReference type="Gene3D" id="3.30.565.10">
    <property type="entry name" value="Histidine kinase-like ATPase, C-terminal domain"/>
    <property type="match status" value="1"/>
</dbReference>
<gene>
    <name evidence="8" type="ORF">OCHUTO_0514</name>
</gene>
<protein>
    <recommendedName>
        <fullName evidence="2">histidine kinase</fullName>
        <ecNumber evidence="2">2.7.13.3</ecNumber>
    </recommendedName>
</protein>
<dbReference type="EC" id="2.7.13.3" evidence="2"/>
<dbReference type="SUPFAM" id="SSF55874">
    <property type="entry name" value="ATPase domain of HSP90 chaperone/DNA topoisomerase II/histidine kinase"/>
    <property type="match status" value="1"/>
</dbReference>
<organism evidence="8 9">
    <name type="scientific">Orientia chuto str. Dubai</name>
    <dbReference type="NCBI Taxonomy" id="1359168"/>
    <lineage>
        <taxon>Bacteria</taxon>
        <taxon>Pseudomonadati</taxon>
        <taxon>Pseudomonadota</taxon>
        <taxon>Alphaproteobacteria</taxon>
        <taxon>Rickettsiales</taxon>
        <taxon>Rickettsiaceae</taxon>
        <taxon>Rickettsieae</taxon>
        <taxon>Orientia</taxon>
    </lineage>
</organism>
<reference evidence="8 9" key="1">
    <citation type="submission" date="2015-02" db="EMBL/GenBank/DDBJ databases">
        <title>Genome Sequencing of Rickettsiales.</title>
        <authorList>
            <person name="Daugherty S.C."/>
            <person name="Su Q."/>
            <person name="Abolude K."/>
            <person name="Beier-Sexton M."/>
            <person name="Carlyon J.A."/>
            <person name="Carter R."/>
            <person name="Day N.P."/>
            <person name="Dumler S.J."/>
            <person name="Dyachenko V."/>
            <person name="Godinez A."/>
            <person name="Kurtti T.J."/>
            <person name="Lichay M."/>
            <person name="Mullins K.E."/>
            <person name="Ott S."/>
            <person name="Pappas-Brown V."/>
            <person name="Paris D.H."/>
            <person name="Patel P."/>
            <person name="Richards A.L."/>
            <person name="Sadzewicz L."/>
            <person name="Sears K."/>
            <person name="Seidman D."/>
            <person name="Sengamalay N."/>
            <person name="Stenos J."/>
            <person name="Tallon L.J."/>
            <person name="Vincent G."/>
            <person name="Fraser C.M."/>
            <person name="Munderloh U."/>
            <person name="Dunning-Hotopp J.C."/>
        </authorList>
    </citation>
    <scope>NUCLEOTIDE SEQUENCE [LARGE SCALE GENOMIC DNA]</scope>
    <source>
        <strain evidence="8 9">Fuller</strain>
    </source>
</reference>